<sequence>MNKNLVKDASVFMTDNDNKLFVEYLQKLSDVVLIDTKPTQSNKPKIIENIDDALLSEVVILNANLQALTNYEKHVIEIGGYYHFANTGEGILQLLRSKISSYDKNCLMNGRLSASYHSEDTDKWVKEVFKWIKKAGRKVYRTSITRNLSADMAERNFYALPAAARTYNGADGQFLTIGKDIYCITE</sequence>
<organism evidence="1 2">
    <name type="scientific">Pedobacter hiemivivus</name>
    <dbReference type="NCBI Taxonomy" id="2530454"/>
    <lineage>
        <taxon>Bacteria</taxon>
        <taxon>Pseudomonadati</taxon>
        <taxon>Bacteroidota</taxon>
        <taxon>Sphingobacteriia</taxon>
        <taxon>Sphingobacteriales</taxon>
        <taxon>Sphingobacteriaceae</taxon>
        <taxon>Pedobacter</taxon>
    </lineage>
</organism>
<dbReference type="EMBL" id="SJSM01000001">
    <property type="protein sequence ID" value="TCC99672.1"/>
    <property type="molecule type" value="Genomic_DNA"/>
</dbReference>
<name>A0A4R0NJQ7_9SPHI</name>
<accession>A0A4R0NJQ7</accession>
<evidence type="ECO:0000313" key="2">
    <source>
        <dbReference type="Proteomes" id="UP000291117"/>
    </source>
</evidence>
<gene>
    <name evidence="1" type="ORF">EZ444_03100</name>
</gene>
<dbReference type="RefSeq" id="WP_131607106.1">
    <property type="nucleotide sequence ID" value="NZ_SJSM01000001.1"/>
</dbReference>
<dbReference type="Proteomes" id="UP000291117">
    <property type="component" value="Unassembled WGS sequence"/>
</dbReference>
<proteinExistence type="predicted"/>
<dbReference type="OrthoDB" id="1495386at2"/>
<evidence type="ECO:0000313" key="1">
    <source>
        <dbReference type="EMBL" id="TCC99672.1"/>
    </source>
</evidence>
<comment type="caution">
    <text evidence="1">The sequence shown here is derived from an EMBL/GenBank/DDBJ whole genome shotgun (WGS) entry which is preliminary data.</text>
</comment>
<dbReference type="AlphaFoldDB" id="A0A4R0NJQ7"/>
<protein>
    <submittedName>
        <fullName evidence="1">Uncharacterized protein</fullName>
    </submittedName>
</protein>
<keyword evidence="2" id="KW-1185">Reference proteome</keyword>
<reference evidence="1 2" key="1">
    <citation type="submission" date="2019-02" db="EMBL/GenBank/DDBJ databases">
        <title>Pedobacter sp. RP-3-8 sp. nov., isolated from Arctic soil.</title>
        <authorList>
            <person name="Dahal R.H."/>
        </authorList>
    </citation>
    <scope>NUCLEOTIDE SEQUENCE [LARGE SCALE GENOMIC DNA]</scope>
    <source>
        <strain evidence="1 2">RP-3-8</strain>
    </source>
</reference>